<dbReference type="InterPro" id="IPR036852">
    <property type="entry name" value="Peptidase_S8/S53_dom_sf"/>
</dbReference>
<reference evidence="5" key="4">
    <citation type="journal article" date="2015" name="G3 (Bethesda)">
        <title>Genome sequences of three phytopathogenic species of the Magnaporthaceae family of fungi.</title>
        <authorList>
            <person name="Okagaki L.H."/>
            <person name="Nunes C.C."/>
            <person name="Sailsbery J."/>
            <person name="Clay B."/>
            <person name="Brown D."/>
            <person name="John T."/>
            <person name="Oh Y."/>
            <person name="Young N."/>
            <person name="Fitzgerald M."/>
            <person name="Haas B.J."/>
            <person name="Zeng Q."/>
            <person name="Young S."/>
            <person name="Adiconis X."/>
            <person name="Fan L."/>
            <person name="Levin J.Z."/>
            <person name="Mitchell T.K."/>
            <person name="Okubara P.A."/>
            <person name="Farman M.L."/>
            <person name="Kohn L.M."/>
            <person name="Birren B."/>
            <person name="Ma L.-J."/>
            <person name="Dean R.A."/>
        </authorList>
    </citation>
    <scope>NUCLEOTIDE SEQUENCE</scope>
    <source>
        <strain evidence="5">R3-111a-1</strain>
    </source>
</reference>
<dbReference type="STRING" id="644352.J3P8P6"/>
<reference evidence="4" key="2">
    <citation type="submission" date="2010-07" db="EMBL/GenBank/DDBJ databases">
        <authorList>
            <consortium name="The Broad Institute Genome Sequencing Platform"/>
            <consortium name="Broad Institute Genome Sequencing Center for Infectious Disease"/>
            <person name="Ma L.-J."/>
            <person name="Dead R."/>
            <person name="Young S."/>
            <person name="Zeng Q."/>
            <person name="Koehrsen M."/>
            <person name="Alvarado L."/>
            <person name="Berlin A."/>
            <person name="Chapman S.B."/>
            <person name="Chen Z."/>
            <person name="Freedman E."/>
            <person name="Gellesch M."/>
            <person name="Goldberg J."/>
            <person name="Griggs A."/>
            <person name="Gujja S."/>
            <person name="Heilman E.R."/>
            <person name="Heiman D."/>
            <person name="Hepburn T."/>
            <person name="Howarth C."/>
            <person name="Jen D."/>
            <person name="Larson L."/>
            <person name="Mehta T."/>
            <person name="Neiman D."/>
            <person name="Pearson M."/>
            <person name="Roberts A."/>
            <person name="Saif S."/>
            <person name="Shea T."/>
            <person name="Shenoy N."/>
            <person name="Sisk P."/>
            <person name="Stolte C."/>
            <person name="Sykes S."/>
            <person name="Walk T."/>
            <person name="White J."/>
            <person name="Yandava C."/>
            <person name="Haas B."/>
            <person name="Nusbaum C."/>
            <person name="Birren B."/>
        </authorList>
    </citation>
    <scope>NUCLEOTIDE SEQUENCE</scope>
    <source>
        <strain evidence="4">R3-111a-1</strain>
    </source>
</reference>
<dbReference type="PANTHER" id="PTHR10039">
    <property type="entry name" value="AMELOGENIN"/>
    <property type="match status" value="1"/>
</dbReference>
<gene>
    <name evidence="5" type="primary">20350339</name>
    <name evidence="4" type="ORF">GGTG_09881</name>
</gene>
<accession>J3P8P6</accession>
<organism evidence="4">
    <name type="scientific">Gaeumannomyces tritici (strain R3-111a-1)</name>
    <name type="common">Wheat and barley take-all root rot fungus</name>
    <name type="synonym">Gaeumannomyces graminis var. tritici</name>
    <dbReference type="NCBI Taxonomy" id="644352"/>
    <lineage>
        <taxon>Eukaryota</taxon>
        <taxon>Fungi</taxon>
        <taxon>Dikarya</taxon>
        <taxon>Ascomycota</taxon>
        <taxon>Pezizomycotina</taxon>
        <taxon>Sordariomycetes</taxon>
        <taxon>Sordariomycetidae</taxon>
        <taxon>Magnaporthales</taxon>
        <taxon>Magnaporthaceae</taxon>
        <taxon>Gaeumannomyces</taxon>
    </lineage>
</organism>
<dbReference type="Proteomes" id="UP000006039">
    <property type="component" value="Unassembled WGS sequence"/>
</dbReference>
<evidence type="ECO:0000256" key="1">
    <source>
        <dbReference type="ARBA" id="ARBA00022737"/>
    </source>
</evidence>
<dbReference type="Pfam" id="PF24883">
    <property type="entry name" value="NPHP3_N"/>
    <property type="match status" value="1"/>
</dbReference>
<dbReference type="SUPFAM" id="SSF52540">
    <property type="entry name" value="P-loop containing nucleoside triphosphate hydrolases"/>
    <property type="match status" value="1"/>
</dbReference>
<dbReference type="HOGENOM" id="CLU_002341_4_0_1"/>
<dbReference type="eggNOG" id="ENOG502SHWY">
    <property type="taxonomic scope" value="Eukaryota"/>
</dbReference>
<dbReference type="GO" id="GO:0006508">
    <property type="term" value="P:proteolysis"/>
    <property type="evidence" value="ECO:0007669"/>
    <property type="project" value="InterPro"/>
</dbReference>
<reference evidence="4" key="3">
    <citation type="submission" date="2010-09" db="EMBL/GenBank/DDBJ databases">
        <title>Annotation of Gaeumannomyces graminis var. tritici R3-111a-1.</title>
        <authorList>
            <consortium name="The Broad Institute Genome Sequencing Platform"/>
            <person name="Ma L.-J."/>
            <person name="Dead R."/>
            <person name="Young S.K."/>
            <person name="Zeng Q."/>
            <person name="Gargeya S."/>
            <person name="Fitzgerald M."/>
            <person name="Haas B."/>
            <person name="Abouelleil A."/>
            <person name="Alvarado L."/>
            <person name="Arachchi H.M."/>
            <person name="Berlin A."/>
            <person name="Brown A."/>
            <person name="Chapman S.B."/>
            <person name="Chen Z."/>
            <person name="Dunbar C."/>
            <person name="Freedman E."/>
            <person name="Gearin G."/>
            <person name="Gellesch M."/>
            <person name="Goldberg J."/>
            <person name="Griggs A."/>
            <person name="Gujja S."/>
            <person name="Heiman D."/>
            <person name="Howarth C."/>
            <person name="Larson L."/>
            <person name="Lui A."/>
            <person name="MacDonald P.J.P."/>
            <person name="Mehta T."/>
            <person name="Montmayeur A."/>
            <person name="Murphy C."/>
            <person name="Neiman D."/>
            <person name="Pearson M."/>
            <person name="Priest M."/>
            <person name="Roberts A."/>
            <person name="Saif S."/>
            <person name="Shea T."/>
            <person name="Shenoy N."/>
            <person name="Sisk P."/>
            <person name="Stolte C."/>
            <person name="Sykes S."/>
            <person name="Yandava C."/>
            <person name="Wortman J."/>
            <person name="Nusbaum C."/>
            <person name="Birren B."/>
        </authorList>
    </citation>
    <scope>NUCLEOTIDE SEQUENCE</scope>
    <source>
        <strain evidence="4">R3-111a-1</strain>
    </source>
</reference>
<evidence type="ECO:0000313" key="6">
    <source>
        <dbReference type="Proteomes" id="UP000006039"/>
    </source>
</evidence>
<keyword evidence="6" id="KW-1185">Reference proteome</keyword>
<proteinExistence type="predicted"/>
<feature type="domain" description="Nephrocystin 3-like N-terminal" evidence="2">
    <location>
        <begin position="247"/>
        <end position="415"/>
    </location>
</feature>
<evidence type="ECO:0000313" key="4">
    <source>
        <dbReference type="EMBL" id="EJT73030.1"/>
    </source>
</evidence>
<dbReference type="SUPFAM" id="SSF52743">
    <property type="entry name" value="Subtilisin-like"/>
    <property type="match status" value="1"/>
</dbReference>
<dbReference type="Gene3D" id="3.40.50.300">
    <property type="entry name" value="P-loop containing nucleotide triphosphate hydrolases"/>
    <property type="match status" value="1"/>
</dbReference>
<name>J3P8P6_GAET3</name>
<dbReference type="PANTHER" id="PTHR10039:SF5">
    <property type="entry name" value="NACHT DOMAIN-CONTAINING PROTEIN"/>
    <property type="match status" value="1"/>
</dbReference>
<dbReference type="InterPro" id="IPR056693">
    <property type="entry name" value="DUF7791"/>
</dbReference>
<dbReference type="EnsemblFungi" id="EJT73030">
    <property type="protein sequence ID" value="EJT73030"/>
    <property type="gene ID" value="GGTG_09881"/>
</dbReference>
<feature type="domain" description="DUF7791" evidence="3">
    <location>
        <begin position="528"/>
        <end position="607"/>
    </location>
</feature>
<dbReference type="AlphaFoldDB" id="J3P8P6"/>
<sequence length="838" mass="93885">MPLDPVTAVGLGAGTLQFIDFTAKLVGTGREIAQSVNGATVEYCDIEAIARSLIWLVGQVSDAKRSWDGAYWSERFRSAGDLEIDRLATGCEEVAAELLGALEALKIVGKRTVWRTTIQALKIVWIEGKISTIRTRLEDYRMGIHTALLVSLRYGSPFWLTEGRQLLRLTSCSVKIARLDVPRELFRGLKAMTDQERDVFFKAQILEQLRFLEQQDREHRIPEAHQRTFRWVFSTEEEQDDRSGNWSNFISWLEGDSDPLYWITGKAGSGKSTLVKFIVHNEQRASSLDRWSGGLPVVTARFYFWNSGTETRMSQEGLLRSILHDALSQRPSLVPKVLARRWQHSQLFGSDLRPWEPEELSQAFKTLVATAGEDGFRVCLFVDGLDEFDGDHWELIELFKLAISFTNVKACLASRPWAVFEEAFMHRPSLRLEVMTCPNIVGFVDSSFQSSSGFVALRRREPAFPDTQIENIAKKSSGVFLWVTLVVRSLLNGLTNRDRIRDLQRRLEELPPSLEDFYQKIFDSIMSDNFYQEHAYQLFRLVGVADGHLTVLGLSFADEDEDEDTSPTNALHLPIAPLSGAEIGDRMELAKKQLNSCCKGLLEVPRVEYDEPTAEGELLNDEPEKPKSAAALRNAVHDMQSLGKRIPLMFCSAKDEGNNDTKTDTYPGACYPQEIFRIGAATKEGHPWPTVTNPQTLHFFIPGVDIKDVWGDFTPPTNITANLLTQQGRTGSSIATALAAGLAALLIHCMKTGAWYTQETKKAKKAGGRGNHTPLRCFVHRHSASMQTALERLSSKMGGLPYAQPAEKFKRATGLLKHYDVQGGVGNNVPTPLSRLLC</sequence>
<evidence type="ECO:0008006" key="7">
    <source>
        <dbReference type="Google" id="ProtNLM"/>
    </source>
</evidence>
<dbReference type="GO" id="GO:0004252">
    <property type="term" value="F:serine-type endopeptidase activity"/>
    <property type="evidence" value="ECO:0007669"/>
    <property type="project" value="InterPro"/>
</dbReference>
<evidence type="ECO:0000259" key="3">
    <source>
        <dbReference type="Pfam" id="PF25053"/>
    </source>
</evidence>
<evidence type="ECO:0000259" key="2">
    <source>
        <dbReference type="Pfam" id="PF24883"/>
    </source>
</evidence>
<protein>
    <recommendedName>
        <fullName evidence="7">NACHT domain-containing protein</fullName>
    </recommendedName>
</protein>
<keyword evidence="1" id="KW-0677">Repeat</keyword>
<evidence type="ECO:0000313" key="5">
    <source>
        <dbReference type="EnsemblFungi" id="EJT73030"/>
    </source>
</evidence>
<reference evidence="5" key="5">
    <citation type="submission" date="2018-04" db="UniProtKB">
        <authorList>
            <consortium name="EnsemblFungi"/>
        </authorList>
    </citation>
    <scope>IDENTIFICATION</scope>
    <source>
        <strain evidence="5">R3-111a-1</strain>
    </source>
</reference>
<dbReference type="InterPro" id="IPR056884">
    <property type="entry name" value="NPHP3-like_N"/>
</dbReference>
<dbReference type="InterPro" id="IPR027417">
    <property type="entry name" value="P-loop_NTPase"/>
</dbReference>
<dbReference type="Gene3D" id="3.40.50.200">
    <property type="entry name" value="Peptidase S8/S53 domain"/>
    <property type="match status" value="1"/>
</dbReference>
<dbReference type="GeneID" id="20350339"/>
<dbReference type="RefSeq" id="XP_009226004.1">
    <property type="nucleotide sequence ID" value="XM_009227740.1"/>
</dbReference>
<dbReference type="EMBL" id="GL385399">
    <property type="protein sequence ID" value="EJT73030.1"/>
    <property type="molecule type" value="Genomic_DNA"/>
</dbReference>
<dbReference type="VEuPathDB" id="FungiDB:GGTG_09881"/>
<reference evidence="6" key="1">
    <citation type="submission" date="2010-07" db="EMBL/GenBank/DDBJ databases">
        <title>The genome sequence of Gaeumannomyces graminis var. tritici strain R3-111a-1.</title>
        <authorList>
            <consortium name="The Broad Institute Genome Sequencing Platform"/>
            <person name="Ma L.-J."/>
            <person name="Dead R."/>
            <person name="Young S."/>
            <person name="Zeng Q."/>
            <person name="Koehrsen M."/>
            <person name="Alvarado L."/>
            <person name="Berlin A."/>
            <person name="Chapman S.B."/>
            <person name="Chen Z."/>
            <person name="Freedman E."/>
            <person name="Gellesch M."/>
            <person name="Goldberg J."/>
            <person name="Griggs A."/>
            <person name="Gujja S."/>
            <person name="Heilman E.R."/>
            <person name="Heiman D."/>
            <person name="Hepburn T."/>
            <person name="Howarth C."/>
            <person name="Jen D."/>
            <person name="Larson L."/>
            <person name="Mehta T."/>
            <person name="Neiman D."/>
            <person name="Pearson M."/>
            <person name="Roberts A."/>
            <person name="Saif S."/>
            <person name="Shea T."/>
            <person name="Shenoy N."/>
            <person name="Sisk P."/>
            <person name="Stolte C."/>
            <person name="Sykes S."/>
            <person name="Walk T."/>
            <person name="White J."/>
            <person name="Yandava C."/>
            <person name="Haas B."/>
            <person name="Nusbaum C."/>
            <person name="Birren B."/>
        </authorList>
    </citation>
    <scope>NUCLEOTIDE SEQUENCE [LARGE SCALE GENOMIC DNA]</scope>
    <source>
        <strain evidence="6">R3-111a-1</strain>
    </source>
</reference>
<dbReference type="OrthoDB" id="443402at2759"/>
<dbReference type="Pfam" id="PF25053">
    <property type="entry name" value="DUF7791"/>
    <property type="match status" value="1"/>
</dbReference>